<keyword evidence="4" id="KW-1185">Reference proteome</keyword>
<evidence type="ECO:0000313" key="3">
    <source>
        <dbReference type="EMBL" id="AOH83387.1"/>
    </source>
</evidence>
<dbReference type="Proteomes" id="UP000094256">
    <property type="component" value="Chromosome"/>
</dbReference>
<dbReference type="InterPro" id="IPR021255">
    <property type="entry name" value="DUF2807"/>
</dbReference>
<proteinExistence type="predicted"/>
<feature type="signal peptide" evidence="1">
    <location>
        <begin position="1"/>
        <end position="32"/>
    </location>
</feature>
<keyword evidence="1" id="KW-0732">Signal</keyword>
<dbReference type="Pfam" id="PF10988">
    <property type="entry name" value="DUF2807"/>
    <property type="match status" value="1"/>
</dbReference>
<accession>A0A1B3Z7I9</accession>
<sequence>MLAPRCKASDAVAVKHLLAALPLLCLAVPAAAEQRSFAIGSFDRVRIDGPFRVIVTLGGSPGGSAEGDARAISDLDVRVDGGTLIVRAGLNGWGEQGGMGRPSAPVVRVSTQAIRSIVTVGAAQVSVGGPFRGQRLDLSLTGSGTLAAPSIDADQLFATVLGSGTITLGGRAAKARLTTSGTASIAAASLVADDLTVRLDGNGAIDAQARYTAAVTTSGLGTVTVYGKPACTVNAVAGGPVSCGRIERAPAQ</sequence>
<protein>
    <recommendedName>
        <fullName evidence="2">Putative auto-transporter adhesin head GIN domain-containing protein</fullName>
    </recommendedName>
</protein>
<dbReference type="AlphaFoldDB" id="A0A1B3Z7I9"/>
<organism evidence="3 4">
    <name type="scientific">Sphingomonas panacis</name>
    <dbReference type="NCBI Taxonomy" id="1560345"/>
    <lineage>
        <taxon>Bacteria</taxon>
        <taxon>Pseudomonadati</taxon>
        <taxon>Pseudomonadota</taxon>
        <taxon>Alphaproteobacteria</taxon>
        <taxon>Sphingomonadales</taxon>
        <taxon>Sphingomonadaceae</taxon>
        <taxon>Sphingomonas</taxon>
    </lineage>
</organism>
<dbReference type="Gene3D" id="2.160.20.120">
    <property type="match status" value="1"/>
</dbReference>
<reference evidence="3 4" key="1">
    <citation type="submission" date="2016-01" db="EMBL/GenBank/DDBJ databases">
        <title>Complete genome and mega plasmid sequence of Sphingomonas panacis DCY99 elicits systemic resistance in rice to Xanthomonas oryzae.</title>
        <authorList>
            <person name="Kim Y.J."/>
            <person name="Yang D.C."/>
            <person name="Sing P."/>
        </authorList>
    </citation>
    <scope>NUCLEOTIDE SEQUENCE [LARGE SCALE GENOMIC DNA]</scope>
    <source>
        <strain evidence="3 4">DCY99</strain>
    </source>
</reference>
<evidence type="ECO:0000256" key="1">
    <source>
        <dbReference type="SAM" id="SignalP"/>
    </source>
</evidence>
<feature type="chain" id="PRO_5008556221" description="Putative auto-transporter adhesin head GIN domain-containing protein" evidence="1">
    <location>
        <begin position="33"/>
        <end position="252"/>
    </location>
</feature>
<dbReference type="OrthoDB" id="7478143at2"/>
<evidence type="ECO:0000313" key="4">
    <source>
        <dbReference type="Proteomes" id="UP000094256"/>
    </source>
</evidence>
<dbReference type="KEGG" id="span:AWL63_04780"/>
<dbReference type="EMBL" id="CP014168">
    <property type="protein sequence ID" value="AOH83387.1"/>
    <property type="molecule type" value="Genomic_DNA"/>
</dbReference>
<feature type="domain" description="Putative auto-transporter adhesin head GIN" evidence="2">
    <location>
        <begin position="42"/>
        <end position="229"/>
    </location>
</feature>
<evidence type="ECO:0000259" key="2">
    <source>
        <dbReference type="Pfam" id="PF10988"/>
    </source>
</evidence>
<gene>
    <name evidence="3" type="ORF">AWL63_04780</name>
</gene>
<name>A0A1B3Z7I9_9SPHN</name>
<dbReference type="STRING" id="1560345.AWL63_04780"/>